<proteinExistence type="predicted"/>
<evidence type="ECO:0000313" key="2">
    <source>
        <dbReference type="EMBL" id="OUP61336.1"/>
    </source>
</evidence>
<feature type="chain" id="PRO_5012418419" description="Peptidylprolyl isomerase" evidence="1">
    <location>
        <begin position="24"/>
        <end position="303"/>
    </location>
</feature>
<keyword evidence="1" id="KW-0732">Signal</keyword>
<sequence length="303" mass="33666">MKRKALLLLGTALLLTGCGGAQSTVSDSSESIMTIGDTTYTKGDLYDLLKAASGGNMSVELIRQAILDEEIGRGDEIKQAAQDSYAELESNTPDIEDQLISAGYEGKDDYIDKVLIPNAQYEKLTEKYFDDAKSDIRSEYKPSVVKIIQCDDEKTAQKALEAVQDGTELDKVYEEYSSDSASYSNEEVLITTQSTDLPTRLINTMYKQKDAGVADEVFTSESGSGTTTAYVAILVDNDYENIKDQIIENLSSSSDFSTQCLVYYLNKYNFTVHDQTVFDYLKENNPEYLVEFPELSETDESQS</sequence>
<keyword evidence="3" id="KW-1185">Reference proteome</keyword>
<evidence type="ECO:0000313" key="3">
    <source>
        <dbReference type="Proteomes" id="UP000195447"/>
    </source>
</evidence>
<reference evidence="3" key="1">
    <citation type="submission" date="2017-04" db="EMBL/GenBank/DDBJ databases">
        <title>Function of individual gut microbiota members based on whole genome sequencing of pure cultures obtained from chicken caecum.</title>
        <authorList>
            <person name="Medvecky M."/>
            <person name="Cejkova D."/>
            <person name="Polansky O."/>
            <person name="Karasova D."/>
            <person name="Kubasova T."/>
            <person name="Cizek A."/>
            <person name="Rychlik I."/>
        </authorList>
    </citation>
    <scope>NUCLEOTIDE SEQUENCE [LARGE SCALE GENOMIC DNA]</scope>
    <source>
        <strain evidence="3">An178</strain>
    </source>
</reference>
<protein>
    <recommendedName>
        <fullName evidence="4">Peptidylprolyl isomerase</fullName>
    </recommendedName>
</protein>
<evidence type="ECO:0000256" key="1">
    <source>
        <dbReference type="SAM" id="SignalP"/>
    </source>
</evidence>
<comment type="caution">
    <text evidence="2">The sequence shown here is derived from an EMBL/GenBank/DDBJ whole genome shotgun (WGS) entry which is preliminary data.</text>
</comment>
<organism evidence="2 3">
    <name type="scientific">Faecalitalea cylindroides</name>
    <dbReference type="NCBI Taxonomy" id="39483"/>
    <lineage>
        <taxon>Bacteria</taxon>
        <taxon>Bacillati</taxon>
        <taxon>Bacillota</taxon>
        <taxon>Erysipelotrichia</taxon>
        <taxon>Erysipelotrichales</taxon>
        <taxon>Erysipelotrichaceae</taxon>
        <taxon>Faecalitalea</taxon>
    </lineage>
</organism>
<dbReference type="Proteomes" id="UP000195447">
    <property type="component" value="Unassembled WGS sequence"/>
</dbReference>
<dbReference type="EMBL" id="NFKM01000004">
    <property type="protein sequence ID" value="OUP61336.1"/>
    <property type="molecule type" value="Genomic_DNA"/>
</dbReference>
<name>A0A1Y4LXL5_9FIRM</name>
<gene>
    <name evidence="2" type="ORF">B5F14_03220</name>
</gene>
<feature type="signal peptide" evidence="1">
    <location>
        <begin position="1"/>
        <end position="23"/>
    </location>
</feature>
<dbReference type="PROSITE" id="PS51257">
    <property type="entry name" value="PROKAR_LIPOPROTEIN"/>
    <property type="match status" value="1"/>
</dbReference>
<evidence type="ECO:0008006" key="4">
    <source>
        <dbReference type="Google" id="ProtNLM"/>
    </source>
</evidence>
<dbReference type="RefSeq" id="WP_087158341.1">
    <property type="nucleotide sequence ID" value="NZ_NFKM01000004.1"/>
</dbReference>
<dbReference type="AlphaFoldDB" id="A0A1Y4LXL5"/>
<accession>A0A1Y4LXL5</accession>